<gene>
    <name evidence="3" type="ORF">DEF21_13245</name>
</gene>
<name>A0A358HUN5_9PROT</name>
<feature type="domain" description="DUF1835" evidence="2">
    <location>
        <begin position="119"/>
        <end position="222"/>
    </location>
</feature>
<dbReference type="Pfam" id="PF08874">
    <property type="entry name" value="DUF1835"/>
    <property type="match status" value="1"/>
</dbReference>
<feature type="region of interest" description="Disordered" evidence="1">
    <location>
        <begin position="1"/>
        <end position="22"/>
    </location>
</feature>
<dbReference type="InterPro" id="IPR014973">
    <property type="entry name" value="DUF1835"/>
</dbReference>
<dbReference type="AlphaFoldDB" id="A0A358HUN5"/>
<protein>
    <recommendedName>
        <fullName evidence="2">DUF1835 domain-containing protein</fullName>
    </recommendedName>
</protein>
<evidence type="ECO:0000313" key="4">
    <source>
        <dbReference type="Proteomes" id="UP000264753"/>
    </source>
</evidence>
<comment type="caution">
    <text evidence="3">The sequence shown here is derived from an EMBL/GenBank/DDBJ whole genome shotgun (WGS) entry which is preliminary data.</text>
</comment>
<organism evidence="3 4">
    <name type="scientific">Thalassospira lucentensis</name>
    <dbReference type="NCBI Taxonomy" id="168935"/>
    <lineage>
        <taxon>Bacteria</taxon>
        <taxon>Pseudomonadati</taxon>
        <taxon>Pseudomonadota</taxon>
        <taxon>Alphaproteobacteria</taxon>
        <taxon>Rhodospirillales</taxon>
        <taxon>Thalassospiraceae</taxon>
        <taxon>Thalassospira</taxon>
    </lineage>
</organism>
<dbReference type="RefSeq" id="WP_276653649.1">
    <property type="nucleotide sequence ID" value="NZ_DOOG01000111.1"/>
</dbReference>
<reference evidence="3 4" key="1">
    <citation type="journal article" date="2018" name="Nat. Biotechnol.">
        <title>A standardized bacterial taxonomy based on genome phylogeny substantially revises the tree of life.</title>
        <authorList>
            <person name="Parks D.H."/>
            <person name="Chuvochina M."/>
            <person name="Waite D.W."/>
            <person name="Rinke C."/>
            <person name="Skarshewski A."/>
            <person name="Chaumeil P.A."/>
            <person name="Hugenholtz P."/>
        </authorList>
    </citation>
    <scope>NUCLEOTIDE SEQUENCE [LARGE SCALE GENOMIC DNA]</scope>
    <source>
        <strain evidence="3">UBA8707</strain>
    </source>
</reference>
<evidence type="ECO:0000259" key="2">
    <source>
        <dbReference type="Pfam" id="PF08874"/>
    </source>
</evidence>
<evidence type="ECO:0000313" key="3">
    <source>
        <dbReference type="EMBL" id="HBU98851.1"/>
    </source>
</evidence>
<sequence length="428" mass="47764">MSASRTSKSKSTKPTPNPIFDGRLNLEQQRKRAKDLLRALQAGDLDAQSRFKQAKHTPAAATTTDALNIKLADAQWVIARENGFASWPKMKAHIDQIAERNRQIKNGTLATLDTDKTLHLRCGSDIRHGLQIAGFKGAFLEFADPFCQGPVPDLPLDQFVQTRADFIADAYHIVPKDALARAKREYGALATLGEYDHVVLWFEHDSYDQLILAFLMDFIKTTRPNTWLEVISVGTVPGVERFIGLGQLSPELLIWCWENHRAPVTDAMLTFGSKAWQAVRSPTPDLLTDFITSDPGPLPHMITALKRHHAELPDPKTGLGLTQSLTLRIIADHGPLTVGKAFGHLMRTYDPLPYLGDLMFWADVQRMMECIDPVFTITPDDTNQNWAERTLALTDTGHRTLAGQHNYLNNFTGTRWVGGVAINGRKQA</sequence>
<evidence type="ECO:0000256" key="1">
    <source>
        <dbReference type="SAM" id="MobiDB-lite"/>
    </source>
</evidence>
<proteinExistence type="predicted"/>
<accession>A0A358HUN5</accession>
<dbReference type="EMBL" id="DOOG01000111">
    <property type="protein sequence ID" value="HBU98851.1"/>
    <property type="molecule type" value="Genomic_DNA"/>
</dbReference>
<dbReference type="Proteomes" id="UP000264753">
    <property type="component" value="Unassembled WGS sequence"/>
</dbReference>